<evidence type="ECO:0000313" key="2">
    <source>
        <dbReference type="EMBL" id="KAG2442002.1"/>
    </source>
</evidence>
<dbReference type="Proteomes" id="UP000613740">
    <property type="component" value="Unassembled WGS sequence"/>
</dbReference>
<feature type="region of interest" description="Disordered" evidence="1">
    <location>
        <begin position="1"/>
        <end position="51"/>
    </location>
</feature>
<keyword evidence="3" id="KW-1185">Reference proteome</keyword>
<reference evidence="2" key="1">
    <citation type="journal article" date="2020" name="bioRxiv">
        <title>Comparative genomics of Chlamydomonas.</title>
        <authorList>
            <person name="Craig R.J."/>
            <person name="Hasan A.R."/>
            <person name="Ness R.W."/>
            <person name="Keightley P.D."/>
        </authorList>
    </citation>
    <scope>NUCLEOTIDE SEQUENCE</scope>
    <source>
        <strain evidence="2">CCAP 11/173</strain>
    </source>
</reference>
<sequence length="215" mass="22396">MSPPPRTRPARGCCHPARAGAPAVRWAARSRNGGTGAGAGDDAEGSEGGVGGAVAVGARVLEEARRWRGRSKRRSRAAGVGVTCTGFSTLALGRAPSRQGVEGKGLYGGASSHKPLLVALREREQRPLPLLSPAAALEDAVEPALAVRLARIERAARALVEQGCSAAALMAFLWESQDREHNTLGRRKRSGRAGAGAGRGCALVGVGERWQLLNW</sequence>
<name>A0A835W652_9CHLO</name>
<comment type="caution">
    <text evidence="2">The sequence shown here is derived from an EMBL/GenBank/DDBJ whole genome shotgun (WGS) entry which is preliminary data.</text>
</comment>
<dbReference type="AlphaFoldDB" id="A0A835W652"/>
<feature type="compositionally biased region" description="Low complexity" evidence="1">
    <location>
        <begin position="17"/>
        <end position="32"/>
    </location>
</feature>
<evidence type="ECO:0000313" key="3">
    <source>
        <dbReference type="Proteomes" id="UP000613740"/>
    </source>
</evidence>
<organism evidence="2 3">
    <name type="scientific">Chlamydomonas schloesseri</name>
    <dbReference type="NCBI Taxonomy" id="2026947"/>
    <lineage>
        <taxon>Eukaryota</taxon>
        <taxon>Viridiplantae</taxon>
        <taxon>Chlorophyta</taxon>
        <taxon>core chlorophytes</taxon>
        <taxon>Chlorophyceae</taxon>
        <taxon>CS clade</taxon>
        <taxon>Chlamydomonadales</taxon>
        <taxon>Chlamydomonadaceae</taxon>
        <taxon>Chlamydomonas</taxon>
    </lineage>
</organism>
<protein>
    <submittedName>
        <fullName evidence="2">Uncharacterized protein</fullName>
    </submittedName>
</protein>
<evidence type="ECO:0000256" key="1">
    <source>
        <dbReference type="SAM" id="MobiDB-lite"/>
    </source>
</evidence>
<accession>A0A835W652</accession>
<proteinExistence type="predicted"/>
<gene>
    <name evidence="2" type="ORF">HYH02_009794</name>
</gene>
<dbReference type="EMBL" id="JAEHOD010000034">
    <property type="protein sequence ID" value="KAG2442002.1"/>
    <property type="molecule type" value="Genomic_DNA"/>
</dbReference>